<dbReference type="GO" id="GO:0032259">
    <property type="term" value="P:methylation"/>
    <property type="evidence" value="ECO:0007669"/>
    <property type="project" value="UniProtKB-KW"/>
</dbReference>
<dbReference type="NCBIfam" id="TIGR03533">
    <property type="entry name" value="L3_gln_methyl"/>
    <property type="match status" value="1"/>
</dbReference>
<evidence type="ECO:0000313" key="6">
    <source>
        <dbReference type="EMBL" id="MBB5270531.1"/>
    </source>
</evidence>
<evidence type="ECO:0000313" key="7">
    <source>
        <dbReference type="Proteomes" id="UP000532440"/>
    </source>
</evidence>
<evidence type="ECO:0000259" key="4">
    <source>
        <dbReference type="Pfam" id="PF05175"/>
    </source>
</evidence>
<dbReference type="InterPro" id="IPR040758">
    <property type="entry name" value="PrmC_N"/>
</dbReference>
<dbReference type="AlphaFoldDB" id="A0A7W8HFJ4"/>
<reference evidence="6 7" key="1">
    <citation type="submission" date="2020-08" db="EMBL/GenBank/DDBJ databases">
        <title>Genomic Encyclopedia of Type Strains, Phase IV (KMG-IV): sequencing the most valuable type-strain genomes for metagenomic binning, comparative biology and taxonomic classification.</title>
        <authorList>
            <person name="Goeker M."/>
        </authorList>
    </citation>
    <scope>NUCLEOTIDE SEQUENCE [LARGE SCALE GENOMIC DNA]</scope>
    <source>
        <strain evidence="6 7">DSM 29781</strain>
    </source>
</reference>
<dbReference type="GO" id="GO:0005840">
    <property type="term" value="C:ribosome"/>
    <property type="evidence" value="ECO:0007669"/>
    <property type="project" value="UniProtKB-KW"/>
</dbReference>
<dbReference type="InterPro" id="IPR002052">
    <property type="entry name" value="DNA_methylase_N6_adenine_CS"/>
</dbReference>
<dbReference type="InterPro" id="IPR007848">
    <property type="entry name" value="Small_mtfrase_dom"/>
</dbReference>
<accession>A0A7W8HFJ4</accession>
<dbReference type="Proteomes" id="UP000532440">
    <property type="component" value="Unassembled WGS sequence"/>
</dbReference>
<dbReference type="PANTHER" id="PTHR47806">
    <property type="entry name" value="50S RIBOSOMAL PROTEIN L3 GLUTAMINE METHYLTRANSFERASE"/>
    <property type="match status" value="1"/>
</dbReference>
<dbReference type="PROSITE" id="PS00092">
    <property type="entry name" value="N6_MTASE"/>
    <property type="match status" value="1"/>
</dbReference>
<dbReference type="Gene3D" id="3.40.50.150">
    <property type="entry name" value="Vaccinia Virus protein VP39"/>
    <property type="match status" value="1"/>
</dbReference>
<keyword evidence="3" id="KW-0949">S-adenosyl-L-methionine</keyword>
<proteinExistence type="predicted"/>
<dbReference type="Pfam" id="PF17827">
    <property type="entry name" value="PrmC_N"/>
    <property type="match status" value="1"/>
</dbReference>
<dbReference type="Pfam" id="PF05175">
    <property type="entry name" value="MTS"/>
    <property type="match status" value="1"/>
</dbReference>
<keyword evidence="6" id="KW-0687">Ribonucleoprotein</keyword>
<dbReference type="Gene3D" id="1.10.8.10">
    <property type="entry name" value="DNA helicase RuvA subunit, C-terminal domain"/>
    <property type="match status" value="1"/>
</dbReference>
<feature type="domain" description="Release factor glutamine methyltransferase N-terminal" evidence="5">
    <location>
        <begin position="38"/>
        <end position="114"/>
    </location>
</feature>
<dbReference type="PIRSF" id="PIRSF037167">
    <property type="entry name" value="Mtase_YfcB_prd"/>
    <property type="match status" value="1"/>
</dbReference>
<dbReference type="SUPFAM" id="SSF53335">
    <property type="entry name" value="S-adenosyl-L-methionine-dependent methyltransferases"/>
    <property type="match status" value="1"/>
</dbReference>
<keyword evidence="6" id="KW-0689">Ribosomal protein</keyword>
<organism evidence="6 7">
    <name type="scientific">Quisquiliibacterium transsilvanicum</name>
    <dbReference type="NCBI Taxonomy" id="1549638"/>
    <lineage>
        <taxon>Bacteria</taxon>
        <taxon>Pseudomonadati</taxon>
        <taxon>Pseudomonadota</taxon>
        <taxon>Betaproteobacteria</taxon>
        <taxon>Burkholderiales</taxon>
        <taxon>Burkholderiaceae</taxon>
        <taxon>Quisquiliibacterium</taxon>
    </lineage>
</organism>
<name>A0A7W8HFJ4_9BURK</name>
<keyword evidence="7" id="KW-1185">Reference proteome</keyword>
<dbReference type="InterPro" id="IPR004556">
    <property type="entry name" value="HemK-like"/>
</dbReference>
<dbReference type="InterPro" id="IPR017127">
    <property type="entry name" value="Ribosome_uL3_MTase"/>
</dbReference>
<feature type="domain" description="Methyltransferase small" evidence="4">
    <location>
        <begin position="153"/>
        <end position="249"/>
    </location>
</feature>
<gene>
    <name evidence="6" type="ORF">HNQ70_000515</name>
</gene>
<evidence type="ECO:0000256" key="2">
    <source>
        <dbReference type="ARBA" id="ARBA00022679"/>
    </source>
</evidence>
<dbReference type="GO" id="GO:0005829">
    <property type="term" value="C:cytosol"/>
    <property type="evidence" value="ECO:0007669"/>
    <property type="project" value="TreeGrafter"/>
</dbReference>
<comment type="caution">
    <text evidence="6">The sequence shown here is derived from an EMBL/GenBank/DDBJ whole genome shotgun (WGS) entry which is preliminary data.</text>
</comment>
<evidence type="ECO:0000256" key="1">
    <source>
        <dbReference type="ARBA" id="ARBA00022603"/>
    </source>
</evidence>
<dbReference type="EC" id="2.1.1.298" evidence="6"/>
<keyword evidence="1 6" id="KW-0489">Methyltransferase</keyword>
<dbReference type="GO" id="GO:0003676">
    <property type="term" value="F:nucleic acid binding"/>
    <property type="evidence" value="ECO:0007669"/>
    <property type="project" value="InterPro"/>
</dbReference>
<evidence type="ECO:0000259" key="5">
    <source>
        <dbReference type="Pfam" id="PF17827"/>
    </source>
</evidence>
<sequence>MALRKPPAPELGGPVPPTVRLVPGPLQAARELLTIRDCLRYACTRFEAAGIAYGQGTDNAWDEAVWLLLWCLHLPPDRLEPFLDARLTTRERRLVLELIDRRCRERVPTAYLIGEAWLRGLRFRADPRALVPRSLIAEALEESLNDWLPPEGPSAVLDLCTGGGSIAVFAALRFPEASIDAADLSGDALSLAAENLELYGLAGRVDLLKGDLFAPAAGRRYDLVLCNPPYVNAQSMDSLPPEFLAEPGGALAGGEDGMDLVRRIVAAAPGHLNPGGLLLLEIGHEAAHFEAAFPTLEFAWLPVTASEDQLVLVSREQIESAGIAAQPGSGSAARRRRG</sequence>
<dbReference type="CDD" id="cd02440">
    <property type="entry name" value="AdoMet_MTases"/>
    <property type="match status" value="1"/>
</dbReference>
<dbReference type="GO" id="GO:0036009">
    <property type="term" value="F:protein-glutamine N-methyltransferase activity"/>
    <property type="evidence" value="ECO:0007669"/>
    <property type="project" value="InterPro"/>
</dbReference>
<evidence type="ECO:0000256" key="3">
    <source>
        <dbReference type="ARBA" id="ARBA00022691"/>
    </source>
</evidence>
<dbReference type="PANTHER" id="PTHR47806:SF1">
    <property type="entry name" value="RIBOSOMAL PROTEIN UL3 GLUTAMINE METHYLTRANSFERASE"/>
    <property type="match status" value="1"/>
</dbReference>
<dbReference type="NCBIfam" id="TIGR00536">
    <property type="entry name" value="hemK_fam"/>
    <property type="match status" value="1"/>
</dbReference>
<dbReference type="InterPro" id="IPR029063">
    <property type="entry name" value="SAM-dependent_MTases_sf"/>
</dbReference>
<dbReference type="EMBL" id="JACHGB010000001">
    <property type="protein sequence ID" value="MBB5270531.1"/>
    <property type="molecule type" value="Genomic_DNA"/>
</dbReference>
<protein>
    <submittedName>
        <fullName evidence="6">Ribosomal protein L3 glutamine methyltransferase</fullName>
        <ecNumber evidence="6">2.1.1.298</ecNumber>
    </submittedName>
</protein>
<keyword evidence="2 6" id="KW-0808">Transferase</keyword>
<dbReference type="RefSeq" id="WP_183963948.1">
    <property type="nucleotide sequence ID" value="NZ_BAABEW010000004.1"/>
</dbReference>